<evidence type="ECO:0000256" key="1">
    <source>
        <dbReference type="SAM" id="Phobius"/>
    </source>
</evidence>
<keyword evidence="1" id="KW-0812">Transmembrane</keyword>
<sequence>MVDFITTSRFTLRIILKYSFVIIVLGSLFSYIAFQARFMIEGPQITLDSEPNRVQNERIITLSGTAKNITEITLNGRQIFTDEYGHFDEALVLENGYTITTIAAVDRYGRRTQVVRSFVYIPASIITK</sequence>
<evidence type="ECO:0000313" key="2">
    <source>
        <dbReference type="EMBL" id="OGG87843.1"/>
    </source>
</evidence>
<dbReference type="AlphaFoldDB" id="A0A1F6FPS8"/>
<evidence type="ECO:0008006" key="4">
    <source>
        <dbReference type="Google" id="ProtNLM"/>
    </source>
</evidence>
<gene>
    <name evidence="2" type="ORF">A2592_02555</name>
</gene>
<feature type="transmembrane region" description="Helical" evidence="1">
    <location>
        <begin position="15"/>
        <end position="34"/>
    </location>
</feature>
<protein>
    <recommendedName>
        <fullName evidence="4">Carboxypeptidase regulatory-like domain-containing protein</fullName>
    </recommendedName>
</protein>
<keyword evidence="1" id="KW-1133">Transmembrane helix</keyword>
<accession>A0A1F6FPS8</accession>
<dbReference type="Proteomes" id="UP000179230">
    <property type="component" value="Unassembled WGS sequence"/>
</dbReference>
<name>A0A1F6FPS8_9BACT</name>
<evidence type="ECO:0000313" key="3">
    <source>
        <dbReference type="Proteomes" id="UP000179230"/>
    </source>
</evidence>
<comment type="caution">
    <text evidence="2">The sequence shown here is derived from an EMBL/GenBank/DDBJ whole genome shotgun (WGS) entry which is preliminary data.</text>
</comment>
<proteinExistence type="predicted"/>
<dbReference type="InterPro" id="IPR013783">
    <property type="entry name" value="Ig-like_fold"/>
</dbReference>
<keyword evidence="1" id="KW-0472">Membrane</keyword>
<dbReference type="Gene3D" id="2.60.40.10">
    <property type="entry name" value="Immunoglobulins"/>
    <property type="match status" value="1"/>
</dbReference>
<dbReference type="EMBL" id="MFMT01000040">
    <property type="protein sequence ID" value="OGG87843.1"/>
    <property type="molecule type" value="Genomic_DNA"/>
</dbReference>
<reference evidence="2 3" key="1">
    <citation type="journal article" date="2016" name="Nat. Commun.">
        <title>Thousands of microbial genomes shed light on interconnected biogeochemical processes in an aquifer system.</title>
        <authorList>
            <person name="Anantharaman K."/>
            <person name="Brown C.T."/>
            <person name="Hug L.A."/>
            <person name="Sharon I."/>
            <person name="Castelle C.J."/>
            <person name="Probst A.J."/>
            <person name="Thomas B.C."/>
            <person name="Singh A."/>
            <person name="Wilkins M.J."/>
            <person name="Karaoz U."/>
            <person name="Brodie E.L."/>
            <person name="Williams K.H."/>
            <person name="Hubbard S.S."/>
            <person name="Banfield J.F."/>
        </authorList>
    </citation>
    <scope>NUCLEOTIDE SEQUENCE [LARGE SCALE GENOMIC DNA]</scope>
</reference>
<organism evidence="2 3">
    <name type="scientific">Candidatus Kaiserbacteria bacterium RIFOXYD1_FULL_42_15</name>
    <dbReference type="NCBI Taxonomy" id="1798532"/>
    <lineage>
        <taxon>Bacteria</taxon>
        <taxon>Candidatus Kaiseribacteriota</taxon>
    </lineage>
</organism>